<dbReference type="EMBL" id="JADMLG010000001">
    <property type="protein sequence ID" value="MBH0775294.1"/>
    <property type="molecule type" value="Genomic_DNA"/>
</dbReference>
<name>A0A931N0T0_9NOCA</name>
<accession>A0A931N0T0</accession>
<dbReference type="AlphaFoldDB" id="A0A931N0T0"/>
<keyword evidence="5" id="KW-1185">Reference proteome</keyword>
<dbReference type="Pfam" id="PF00106">
    <property type="entry name" value="adh_short"/>
    <property type="match status" value="1"/>
</dbReference>
<dbReference type="GO" id="GO:0016491">
    <property type="term" value="F:oxidoreductase activity"/>
    <property type="evidence" value="ECO:0007669"/>
    <property type="project" value="UniProtKB-KW"/>
</dbReference>
<dbReference type="Gene3D" id="3.40.50.720">
    <property type="entry name" value="NAD(P)-binding Rossmann-like Domain"/>
    <property type="match status" value="1"/>
</dbReference>
<dbReference type="Proteomes" id="UP000655751">
    <property type="component" value="Unassembled WGS sequence"/>
</dbReference>
<comment type="similarity">
    <text evidence="1 3">Belongs to the short-chain dehydrogenases/reductases (SDR) family.</text>
</comment>
<proteinExistence type="inferred from homology"/>
<dbReference type="InterPro" id="IPR002347">
    <property type="entry name" value="SDR_fam"/>
</dbReference>
<evidence type="ECO:0000313" key="4">
    <source>
        <dbReference type="EMBL" id="MBH0775294.1"/>
    </source>
</evidence>
<protein>
    <submittedName>
        <fullName evidence="4">SDR family NAD(P)-dependent oxidoreductase</fullName>
    </submittedName>
</protein>
<evidence type="ECO:0000256" key="1">
    <source>
        <dbReference type="ARBA" id="ARBA00006484"/>
    </source>
</evidence>
<dbReference type="PRINTS" id="PR00081">
    <property type="entry name" value="GDHRDH"/>
</dbReference>
<dbReference type="RefSeq" id="WP_196147571.1">
    <property type="nucleotide sequence ID" value="NZ_JADMLG010000001.1"/>
</dbReference>
<evidence type="ECO:0000313" key="5">
    <source>
        <dbReference type="Proteomes" id="UP000655751"/>
    </source>
</evidence>
<dbReference type="SUPFAM" id="SSF51735">
    <property type="entry name" value="NAD(P)-binding Rossmann-fold domains"/>
    <property type="match status" value="1"/>
</dbReference>
<dbReference type="InterPro" id="IPR036291">
    <property type="entry name" value="NAD(P)-bd_dom_sf"/>
</dbReference>
<dbReference type="InterPro" id="IPR051687">
    <property type="entry name" value="Peroxisomal_Beta-Oxidation"/>
</dbReference>
<dbReference type="PRINTS" id="PR00080">
    <property type="entry name" value="SDRFAMILY"/>
</dbReference>
<keyword evidence="2" id="KW-0560">Oxidoreductase</keyword>
<evidence type="ECO:0000256" key="2">
    <source>
        <dbReference type="ARBA" id="ARBA00023002"/>
    </source>
</evidence>
<gene>
    <name evidence="4" type="ORF">IT779_03215</name>
</gene>
<organism evidence="4 5">
    <name type="scientific">Nocardia bovistercoris</name>
    <dbReference type="NCBI Taxonomy" id="2785916"/>
    <lineage>
        <taxon>Bacteria</taxon>
        <taxon>Bacillati</taxon>
        <taxon>Actinomycetota</taxon>
        <taxon>Actinomycetes</taxon>
        <taxon>Mycobacteriales</taxon>
        <taxon>Nocardiaceae</taxon>
        <taxon>Nocardia</taxon>
    </lineage>
</organism>
<dbReference type="PANTHER" id="PTHR45024:SF2">
    <property type="entry name" value="SCP2 DOMAIN-CONTAINING PROTEIN"/>
    <property type="match status" value="1"/>
</dbReference>
<comment type="caution">
    <text evidence="4">The sequence shown here is derived from an EMBL/GenBank/DDBJ whole genome shotgun (WGS) entry which is preliminary data.</text>
</comment>
<sequence>MSETTLDYTGRVAIVTGAGRGIGRAYAELLAERGAKVVVNDLGVAMDGHSDAESPAMACAEAIVVGGGTAVPNTSDVTTAEGARALVATAMDTFGGLDIVVNNAGIFTNDAFPEMDDELLRRQFAVHIEGSFQVTRAAWPHLTEAGYGRVVLTTSTSALGADNTVAYGVAKAAVLGLGRSLAQVGRKSGIKVNMVAPMAFTRMMIAGMVDAGIEAPDDIADRGPDLVAPLVALLCHETCPVNGEVFVSGLRRVARMFIGETIGYTHPGIDLTPEIVAREWDSIMRTDGFRLLPDTMRWSVINEKELANTPLLAPGM</sequence>
<reference evidence="4" key="1">
    <citation type="submission" date="2020-11" db="EMBL/GenBank/DDBJ databases">
        <title>Nocardia NEAU-351.nov., a novel actinomycete isolated from the cow dung.</title>
        <authorList>
            <person name="Zhang X."/>
        </authorList>
    </citation>
    <scope>NUCLEOTIDE SEQUENCE</scope>
    <source>
        <strain evidence="4">NEAU-351</strain>
    </source>
</reference>
<dbReference type="PANTHER" id="PTHR45024">
    <property type="entry name" value="DEHYDROGENASES, SHORT CHAIN"/>
    <property type="match status" value="1"/>
</dbReference>
<evidence type="ECO:0000256" key="3">
    <source>
        <dbReference type="RuleBase" id="RU000363"/>
    </source>
</evidence>